<dbReference type="GO" id="GO:0000973">
    <property type="term" value="P:post-transcriptional tethering of RNA polymerase II gene DNA at nuclear periphery"/>
    <property type="evidence" value="ECO:0007669"/>
    <property type="project" value="TreeGrafter"/>
</dbReference>
<protein>
    <recommendedName>
        <fullName evidence="7">Nuclear pore complex protein</fullName>
    </recommendedName>
</protein>
<comment type="subunit">
    <text evidence="7">Part of the nuclear pore complex (NPC).</text>
</comment>
<dbReference type="GeneID" id="54295528"/>
<evidence type="ECO:0000256" key="3">
    <source>
        <dbReference type="ARBA" id="ARBA00022927"/>
    </source>
</evidence>
<reference evidence="9" key="1">
    <citation type="journal article" date="2020" name="Stud. Mycol.">
        <title>101 Dothideomycetes genomes: a test case for predicting lifestyles and emergence of pathogens.</title>
        <authorList>
            <person name="Haridas S."/>
            <person name="Albert R."/>
            <person name="Binder M."/>
            <person name="Bloem J."/>
            <person name="Labutti K."/>
            <person name="Salamov A."/>
            <person name="Andreopoulos B."/>
            <person name="Baker S."/>
            <person name="Barry K."/>
            <person name="Bills G."/>
            <person name="Bluhm B."/>
            <person name="Cannon C."/>
            <person name="Castanera R."/>
            <person name="Culley D."/>
            <person name="Daum C."/>
            <person name="Ezra D."/>
            <person name="Gonzalez J."/>
            <person name="Henrissat B."/>
            <person name="Kuo A."/>
            <person name="Liang C."/>
            <person name="Lipzen A."/>
            <person name="Lutzoni F."/>
            <person name="Magnuson J."/>
            <person name="Mondo S."/>
            <person name="Nolan M."/>
            <person name="Ohm R."/>
            <person name="Pangilinan J."/>
            <person name="Park H.-J."/>
            <person name="Ramirez L."/>
            <person name="Alfaro M."/>
            <person name="Sun H."/>
            <person name="Tritt A."/>
            <person name="Yoshinaga Y."/>
            <person name="Zwiers L.-H."/>
            <person name="Turgeon B."/>
            <person name="Goodwin S."/>
            <person name="Spatafora J."/>
            <person name="Crous P."/>
            <person name="Grigoriev I."/>
        </authorList>
    </citation>
    <scope>NUCLEOTIDE SEQUENCE</scope>
    <source>
        <strain evidence="9">CBS 121167</strain>
    </source>
</reference>
<evidence type="ECO:0000313" key="9">
    <source>
        <dbReference type="EMBL" id="KAF2143570.1"/>
    </source>
</evidence>
<keyword evidence="3" id="KW-0653">Protein transport</keyword>
<dbReference type="AlphaFoldDB" id="A0A6A6BHF6"/>
<evidence type="ECO:0000256" key="5">
    <source>
        <dbReference type="ARBA" id="ARBA00023132"/>
    </source>
</evidence>
<dbReference type="RefSeq" id="XP_033399282.1">
    <property type="nucleotide sequence ID" value="XM_033538032.1"/>
</dbReference>
<dbReference type="GO" id="GO:0006606">
    <property type="term" value="P:protein import into nucleus"/>
    <property type="evidence" value="ECO:0007669"/>
    <property type="project" value="TreeGrafter"/>
</dbReference>
<accession>A0A6A6BHF6</accession>
<evidence type="ECO:0000256" key="8">
    <source>
        <dbReference type="SAM" id="MobiDB-lite"/>
    </source>
</evidence>
<proteinExistence type="inferred from homology"/>
<dbReference type="OrthoDB" id="3098at2759"/>
<keyword evidence="10" id="KW-1185">Reference proteome</keyword>
<sequence>MAERVGKEVEKFAESVDNWRRDVTSNKATSITKHHSTMDLVLQLKEEAEANVGQLRKKLAAEARGAPNKRLDRIREVDEIYTSVEEEFELDFSSHNTKDALRQWQSESATWELLRMMLELNQPMPGINPAAIKKKNAASFNKLHKYSPEGDVWDRFMLVEDSAREREQILRWLEETADEARDDITTVVDTLGEKNGRGSGTWAQGWLDTKLRLKQEKRLHPWNQNSELPEVRREDTGELIASQLDPDAPTRQGRVLEQTDDNYEKSIWLAIWEMMRRGRPWHEIQEWCNERNEQWRAVSLGKAYDNHDRRTSVRGANVGGLWRRVCYAAAQAGQNEYERAVYGVMAGDISSVEPICRSWDDFLYVRLNSILLSQWDEYLQEEVPDSIRGALPARLGGPPSMLQLHGGAENANRRVVEHLAENEATKADSREPMKMIQGALISKKFERLALELGIALSKRANADGELSKLIPIVDWDNENEAYYGLAEDYDALRIVTHMLLIFRNFGFCSENDARNQQMYENIIVSYIDFLRMAGKIELVPLYASQLSHTRAYQTLGIASTDIRNFEEQKQQVVLMAEYNIDIDQVLQSQWEHTLVNSGLKSRHGDYIKRYEFLEECKHNQWPGQRIREAFLPDEITPEEEMLIRSCEWWMHLPERWHETFVALTETIKEFLLSGRLGAAVRLIERLPYRHVSKLKTADMLGIGRSMDVMEDELPTDEMANSDPDLRRSGRNPLRSSIQRPRAISPGRLQESYSLREALRAESRNYYQLQQLVQAIKMLDEWRIEEAELINIKSNGGTMPPKNKIRSLLENVCDAVNPLLNGGFLAFASDDLEAQQLHTLHLAYVPEIVLGYNTVLHSAAHMVGRDNITRCMDVATAVAAPANAALATAFADAGRLQELVRMLAASSLAMVRLSEGGGRKPDAAARKRAKAGQTMRIWDIGRGEGAAL</sequence>
<dbReference type="GO" id="GO:0017056">
    <property type="term" value="F:structural constituent of nuclear pore"/>
    <property type="evidence" value="ECO:0007669"/>
    <property type="project" value="UniProtKB-UniRule"/>
</dbReference>
<evidence type="ECO:0000256" key="2">
    <source>
        <dbReference type="ARBA" id="ARBA00022816"/>
    </source>
</evidence>
<gene>
    <name evidence="9" type="ORF">K452DRAFT_246766</name>
</gene>
<keyword evidence="4 7" id="KW-0811">Translocation</keyword>
<dbReference type="Gene3D" id="1.20.190.50">
    <property type="match status" value="1"/>
</dbReference>
<comment type="subcellular location">
    <subcellularLocation>
        <location evidence="7">Nucleus</location>
        <location evidence="7">Nuclear pore complex</location>
    </subcellularLocation>
    <subcellularLocation>
        <location evidence="7">Nucleus membrane</location>
    </subcellularLocation>
</comment>
<organism evidence="9 10">
    <name type="scientific">Aplosporella prunicola CBS 121167</name>
    <dbReference type="NCBI Taxonomy" id="1176127"/>
    <lineage>
        <taxon>Eukaryota</taxon>
        <taxon>Fungi</taxon>
        <taxon>Dikarya</taxon>
        <taxon>Ascomycota</taxon>
        <taxon>Pezizomycotina</taxon>
        <taxon>Dothideomycetes</taxon>
        <taxon>Dothideomycetes incertae sedis</taxon>
        <taxon>Botryosphaeriales</taxon>
        <taxon>Aplosporellaceae</taxon>
        <taxon>Aplosporella</taxon>
    </lineage>
</organism>
<evidence type="ECO:0000256" key="4">
    <source>
        <dbReference type="ARBA" id="ARBA00023010"/>
    </source>
</evidence>
<dbReference type="Pfam" id="PF04121">
    <property type="entry name" value="Nup84_Nup100"/>
    <property type="match status" value="1"/>
</dbReference>
<dbReference type="PANTHER" id="PTHR13003:SF2">
    <property type="entry name" value="NUCLEAR PORE COMPLEX PROTEIN NUP107"/>
    <property type="match status" value="1"/>
</dbReference>
<evidence type="ECO:0000256" key="1">
    <source>
        <dbReference type="ARBA" id="ARBA00022448"/>
    </source>
</evidence>
<evidence type="ECO:0000313" key="10">
    <source>
        <dbReference type="Proteomes" id="UP000799438"/>
    </source>
</evidence>
<comment type="function">
    <text evidence="7">Functions as a component of the nuclear pore complex (NPC).</text>
</comment>
<keyword evidence="1 7" id="KW-0813">Transport</keyword>
<feature type="region of interest" description="Disordered" evidence="8">
    <location>
        <begin position="715"/>
        <end position="737"/>
    </location>
</feature>
<dbReference type="PANTHER" id="PTHR13003">
    <property type="entry name" value="NUP107-RELATED"/>
    <property type="match status" value="1"/>
</dbReference>
<keyword evidence="2" id="KW-0509">mRNA transport</keyword>
<dbReference type="Gene3D" id="1.10.3450.20">
    <property type="match status" value="1"/>
</dbReference>
<dbReference type="GO" id="GO:0031080">
    <property type="term" value="C:nuclear pore outer ring"/>
    <property type="evidence" value="ECO:0007669"/>
    <property type="project" value="TreeGrafter"/>
</dbReference>
<keyword evidence="6 7" id="KW-0539">Nucleus</keyword>
<dbReference type="GO" id="GO:0031965">
    <property type="term" value="C:nuclear membrane"/>
    <property type="evidence" value="ECO:0007669"/>
    <property type="project" value="UniProtKB-SubCell"/>
</dbReference>
<dbReference type="InterPro" id="IPR007252">
    <property type="entry name" value="Nup84/Nup107"/>
</dbReference>
<dbReference type="GO" id="GO:0006406">
    <property type="term" value="P:mRNA export from nucleus"/>
    <property type="evidence" value="ECO:0007669"/>
    <property type="project" value="TreeGrafter"/>
</dbReference>
<evidence type="ECO:0000256" key="6">
    <source>
        <dbReference type="ARBA" id="ARBA00023242"/>
    </source>
</evidence>
<comment type="similarity">
    <text evidence="7">Belongs to the nucleoporin Nup84/Nup107 family.</text>
</comment>
<dbReference type="Proteomes" id="UP000799438">
    <property type="component" value="Unassembled WGS sequence"/>
</dbReference>
<dbReference type="EMBL" id="ML995481">
    <property type="protein sequence ID" value="KAF2143570.1"/>
    <property type="molecule type" value="Genomic_DNA"/>
</dbReference>
<keyword evidence="5 7" id="KW-0906">Nuclear pore complex</keyword>
<evidence type="ECO:0000256" key="7">
    <source>
        <dbReference type="RuleBase" id="RU365072"/>
    </source>
</evidence>
<name>A0A6A6BHF6_9PEZI</name>
<keyword evidence="7" id="KW-0472">Membrane</keyword>